<feature type="region of interest" description="Disordered" evidence="1">
    <location>
        <begin position="61"/>
        <end position="93"/>
    </location>
</feature>
<dbReference type="Proteomes" id="UP000694419">
    <property type="component" value="Unplaced"/>
</dbReference>
<evidence type="ECO:0000256" key="1">
    <source>
        <dbReference type="SAM" id="MobiDB-lite"/>
    </source>
</evidence>
<keyword evidence="3" id="KW-1185">Reference proteome</keyword>
<accession>A0A8C3JVT6</accession>
<proteinExistence type="predicted"/>
<sequence length="112" mass="11963">KKCQNGCYRHREPLVLRVHVQLLAVQLRQLGVGRLNVVQVLHSFPKGGEHLSAVGTDLGVANDGSGTGEVPKGGEEPLGPGVDNQQPGERRRDMVGHIDLAPEAGDELLLFG</sequence>
<organism evidence="2 3">
    <name type="scientific">Calidris pygmaea</name>
    <name type="common">Spoon-billed sandpiper</name>
    <dbReference type="NCBI Taxonomy" id="425635"/>
    <lineage>
        <taxon>Eukaryota</taxon>
        <taxon>Metazoa</taxon>
        <taxon>Chordata</taxon>
        <taxon>Craniata</taxon>
        <taxon>Vertebrata</taxon>
        <taxon>Euteleostomi</taxon>
        <taxon>Archelosauria</taxon>
        <taxon>Archosauria</taxon>
        <taxon>Dinosauria</taxon>
        <taxon>Saurischia</taxon>
        <taxon>Theropoda</taxon>
        <taxon>Coelurosauria</taxon>
        <taxon>Aves</taxon>
        <taxon>Neognathae</taxon>
        <taxon>Neoaves</taxon>
        <taxon>Charadriiformes</taxon>
        <taxon>Scolopacidae</taxon>
        <taxon>Calidris</taxon>
    </lineage>
</organism>
<protein>
    <submittedName>
        <fullName evidence="2">Uncharacterized protein</fullName>
    </submittedName>
</protein>
<reference evidence="2" key="2">
    <citation type="submission" date="2025-09" db="UniProtKB">
        <authorList>
            <consortium name="Ensembl"/>
        </authorList>
    </citation>
    <scope>IDENTIFICATION</scope>
</reference>
<dbReference type="AlphaFoldDB" id="A0A8C3JVT6"/>
<dbReference type="Ensembl" id="ENSCPGT00000014912.1">
    <property type="protein sequence ID" value="ENSCPGP00000013600.1"/>
    <property type="gene ID" value="ENSCPGG00000009644.1"/>
</dbReference>
<name>A0A8C3JVT6_9CHAR</name>
<evidence type="ECO:0000313" key="2">
    <source>
        <dbReference type="Ensembl" id="ENSCPGP00000013600.1"/>
    </source>
</evidence>
<reference evidence="2" key="1">
    <citation type="submission" date="2025-08" db="UniProtKB">
        <authorList>
            <consortium name="Ensembl"/>
        </authorList>
    </citation>
    <scope>IDENTIFICATION</scope>
</reference>
<evidence type="ECO:0000313" key="3">
    <source>
        <dbReference type="Proteomes" id="UP000694419"/>
    </source>
</evidence>